<evidence type="ECO:0000256" key="1">
    <source>
        <dbReference type="SAM" id="MobiDB-lite"/>
    </source>
</evidence>
<evidence type="ECO:0000313" key="2">
    <source>
        <dbReference type="EMBL" id="SQB39725.1"/>
    </source>
</evidence>
<dbReference type="AlphaFoldDB" id="A0A2X2WVD8"/>
<evidence type="ECO:0000313" key="3">
    <source>
        <dbReference type="Proteomes" id="UP000251584"/>
    </source>
</evidence>
<protein>
    <recommendedName>
        <fullName evidence="4">HTH araC/xylS-type domain-containing protein</fullName>
    </recommendedName>
</protein>
<dbReference type="EMBL" id="UAVY01000008">
    <property type="protein sequence ID" value="SQB39725.1"/>
    <property type="molecule type" value="Genomic_DNA"/>
</dbReference>
<feature type="region of interest" description="Disordered" evidence="1">
    <location>
        <begin position="1"/>
        <end position="24"/>
    </location>
</feature>
<accession>A0A2X2WVD8</accession>
<organism evidence="2 3">
    <name type="scientific">Citrobacter koseri</name>
    <name type="common">Citrobacter diversus</name>
    <dbReference type="NCBI Taxonomy" id="545"/>
    <lineage>
        <taxon>Bacteria</taxon>
        <taxon>Pseudomonadati</taxon>
        <taxon>Pseudomonadota</taxon>
        <taxon>Gammaproteobacteria</taxon>
        <taxon>Enterobacterales</taxon>
        <taxon>Enterobacteriaceae</taxon>
        <taxon>Citrobacter</taxon>
    </lineage>
</organism>
<reference evidence="2 3" key="1">
    <citation type="submission" date="2018-06" db="EMBL/GenBank/DDBJ databases">
        <authorList>
            <consortium name="Pathogen Informatics"/>
            <person name="Doyle S."/>
        </authorList>
    </citation>
    <scope>NUCLEOTIDE SEQUENCE [LARGE SCALE GENOMIC DNA]</scope>
    <source>
        <strain evidence="2 3">NCTC10786</strain>
    </source>
</reference>
<sequence>MIPHSTSDEWQKGEQTQDHNDKAGSVLQRRLNRYLNGGKTVSICLLEFASDSAFVAFFRQHTGLTPTALSTESFGRNEWITQLQ</sequence>
<name>A0A2X2WVD8_CITKO</name>
<evidence type="ECO:0008006" key="4">
    <source>
        <dbReference type="Google" id="ProtNLM"/>
    </source>
</evidence>
<feature type="compositionally biased region" description="Basic and acidic residues" evidence="1">
    <location>
        <begin position="1"/>
        <end position="22"/>
    </location>
</feature>
<dbReference type="Proteomes" id="UP000251584">
    <property type="component" value="Unassembled WGS sequence"/>
</dbReference>
<gene>
    <name evidence="2" type="ORF">NCTC10786_04806</name>
</gene>
<proteinExistence type="predicted"/>